<evidence type="ECO:0000313" key="3">
    <source>
        <dbReference type="Proteomes" id="UP000193862"/>
    </source>
</evidence>
<dbReference type="EMBL" id="FWFS01000006">
    <property type="protein sequence ID" value="SLN44390.1"/>
    <property type="molecule type" value="Genomic_DNA"/>
</dbReference>
<protein>
    <submittedName>
        <fullName evidence="2">Uncharacterized protein</fullName>
    </submittedName>
</protein>
<feature type="transmembrane region" description="Helical" evidence="1">
    <location>
        <begin position="200"/>
        <end position="221"/>
    </location>
</feature>
<keyword evidence="1" id="KW-1133">Transmembrane helix</keyword>
<evidence type="ECO:0000313" key="2">
    <source>
        <dbReference type="EMBL" id="SLN44390.1"/>
    </source>
</evidence>
<gene>
    <name evidence="2" type="ORF">AQS8620_01785</name>
</gene>
<name>A0A1Y5SQL7_9RHOB</name>
<evidence type="ECO:0000256" key="1">
    <source>
        <dbReference type="SAM" id="Phobius"/>
    </source>
</evidence>
<dbReference type="Pfam" id="PF20340">
    <property type="entry name" value="DUF6635"/>
    <property type="match status" value="1"/>
</dbReference>
<dbReference type="OrthoDB" id="9342581at2"/>
<keyword evidence="3" id="KW-1185">Reference proteome</keyword>
<dbReference type="InterPro" id="IPR046575">
    <property type="entry name" value="DUF6635"/>
</dbReference>
<dbReference type="RefSeq" id="WP_085836494.1">
    <property type="nucleotide sequence ID" value="NZ_FWFS01000006.1"/>
</dbReference>
<proteinExistence type="predicted"/>
<feature type="transmembrane region" description="Helical" evidence="1">
    <location>
        <begin position="163"/>
        <end position="188"/>
    </location>
</feature>
<reference evidence="2 3" key="1">
    <citation type="submission" date="2017-03" db="EMBL/GenBank/DDBJ databases">
        <authorList>
            <person name="Afonso C.L."/>
            <person name="Miller P.J."/>
            <person name="Scott M.A."/>
            <person name="Spackman E."/>
            <person name="Goraichik I."/>
            <person name="Dimitrov K.M."/>
            <person name="Suarez D.L."/>
            <person name="Swayne D.E."/>
        </authorList>
    </citation>
    <scope>NUCLEOTIDE SEQUENCE [LARGE SCALE GENOMIC DNA]</scope>
    <source>
        <strain evidence="2 3">CECT 8620</strain>
    </source>
</reference>
<dbReference type="AlphaFoldDB" id="A0A1Y5SQL7"/>
<organism evidence="2 3">
    <name type="scientific">Aquimixticola soesokkakensis</name>
    <dbReference type="NCBI Taxonomy" id="1519096"/>
    <lineage>
        <taxon>Bacteria</taxon>
        <taxon>Pseudomonadati</taxon>
        <taxon>Pseudomonadota</taxon>
        <taxon>Alphaproteobacteria</taxon>
        <taxon>Rhodobacterales</taxon>
        <taxon>Paracoccaceae</taxon>
        <taxon>Aquimixticola</taxon>
    </lineage>
</organism>
<dbReference type="Proteomes" id="UP000193862">
    <property type="component" value="Unassembled WGS sequence"/>
</dbReference>
<sequence length="278" mass="29822">MLPPKNPADCARPVDAVADAQTIEQAVTDFVDKTFSLRGSLGLHRHAIGWDLLRAPANVVLSPLFLLQRVLGWGLLKLRLRRASHWLLARPVLLQTALNAELDRRLARDLLEPLGLTPDANALETYAGTRAATGEFTVTLGVTGAGAAAFHAITPGVTSLAPAVAAVIANATAIATFPLGGALGGLWYTWFPPKPDLQLILTSFFLLAALLALLSTFIGLLTDPLQRKLGWHQARLRRLLNALAREKDKGFAAPELLLARSGDLADMGLTLLRFLRGG</sequence>
<accession>A0A1Y5SQL7</accession>
<keyword evidence="1" id="KW-0472">Membrane</keyword>
<keyword evidence="1" id="KW-0812">Transmembrane</keyword>